<dbReference type="EMBL" id="WTYZ01000001">
    <property type="protein sequence ID" value="MXO81989.1"/>
    <property type="molecule type" value="Genomic_DNA"/>
</dbReference>
<comment type="caution">
    <text evidence="1">The sequence shown here is derived from an EMBL/GenBank/DDBJ whole genome shotgun (WGS) entry which is preliminary data.</text>
</comment>
<name>A0A844Z7V5_9SPHN</name>
<organism evidence="1 2">
    <name type="scientific">Pontixanthobacter aestiaquae</name>
    <dbReference type="NCBI Taxonomy" id="1509367"/>
    <lineage>
        <taxon>Bacteria</taxon>
        <taxon>Pseudomonadati</taxon>
        <taxon>Pseudomonadota</taxon>
        <taxon>Alphaproteobacteria</taxon>
        <taxon>Sphingomonadales</taxon>
        <taxon>Erythrobacteraceae</taxon>
        <taxon>Pontixanthobacter</taxon>
    </lineage>
</organism>
<dbReference type="RefSeq" id="WP_160612336.1">
    <property type="nucleotide sequence ID" value="NZ_JAUFQM010000001.1"/>
</dbReference>
<evidence type="ECO:0000313" key="1">
    <source>
        <dbReference type="EMBL" id="MXO81989.1"/>
    </source>
</evidence>
<sequence length="553" mass="60666">MTGWPWNVLGIEATDDKGAIRKAYAEKLKSLDIDKEIAAFSDLRAARDYALSNAGFNVRDDTAEDDESYGEDTYDDDGSFDFDVEFSAADLIGFGVDPFGPPGLDSFGQGHVPEASPELNVVAGSPRHDPVGLAYKELSGLLFPDGERSDDAMEWEEFEQAQAALDNVLDYAGKADLQTEQGIDYWLSDMLAEAWPRSAPLVEQASNAFNWTVEEGKLTERPALSWLNARLRGMRYHEAVTQQDHPNHKAWMYLSEPGEYRWWHAAKVNGTAMHKLIAGVREYYPELESYLEPRKVAALEEGVTGFVPGAIRLLFVLFLISIPLRYCGDSESPEISQIPIFETAFDGSPEMQQQADIFAIELFGPDATYENVEKLNSEIGSLIRSAARLDSSDMVFSRDSSLSAESAVRALTMQAVVKAGFEDLLKIKQLQLDLLRESRSAGDAACAAFLTSGKVDDAVELSTELRDRERSLAWNLLQQGLLDRDANAGGAAQASVPGWVVGEIIDSTSLSRDAVDEALGDAEANGACNVHIALLQSALRQPGRVPAELLRLQ</sequence>
<proteinExistence type="predicted"/>
<dbReference type="Proteomes" id="UP000460290">
    <property type="component" value="Unassembled WGS sequence"/>
</dbReference>
<protein>
    <recommendedName>
        <fullName evidence="3">J domain-containing protein</fullName>
    </recommendedName>
</protein>
<gene>
    <name evidence="1" type="ORF">GRI35_01200</name>
</gene>
<keyword evidence="2" id="KW-1185">Reference proteome</keyword>
<evidence type="ECO:0000313" key="2">
    <source>
        <dbReference type="Proteomes" id="UP000460290"/>
    </source>
</evidence>
<accession>A0A844Z7V5</accession>
<dbReference type="AlphaFoldDB" id="A0A844Z7V5"/>
<evidence type="ECO:0008006" key="3">
    <source>
        <dbReference type="Google" id="ProtNLM"/>
    </source>
</evidence>
<dbReference type="OrthoDB" id="8094857at2"/>
<reference evidence="1 2" key="1">
    <citation type="submission" date="2019-12" db="EMBL/GenBank/DDBJ databases">
        <title>Genomic-based taxomic classification of the family Erythrobacteraceae.</title>
        <authorList>
            <person name="Xu L."/>
        </authorList>
    </citation>
    <scope>NUCLEOTIDE SEQUENCE [LARGE SCALE GENOMIC DNA]</scope>
    <source>
        <strain evidence="1 2">KCTC 42006</strain>
    </source>
</reference>